<comment type="subcellular location">
    <subcellularLocation>
        <location evidence="2">Endoplasmic reticulum</location>
    </subcellularLocation>
    <subcellularLocation>
        <location evidence="1 8">Golgi apparatus</location>
        <location evidence="1 8">cis-Golgi network</location>
    </subcellularLocation>
</comment>
<dbReference type="Gene3D" id="3.30.1380.20">
    <property type="entry name" value="Trafficking protein particle complex subunit 3"/>
    <property type="match status" value="1"/>
</dbReference>
<dbReference type="GO" id="GO:0048193">
    <property type="term" value="P:Golgi vesicle transport"/>
    <property type="evidence" value="ECO:0007669"/>
    <property type="project" value="InterPro"/>
</dbReference>
<dbReference type="FunFam" id="3.30.1380.20:FF:000001">
    <property type="entry name" value="Trafficking protein particle complex subunit BET3"/>
    <property type="match status" value="1"/>
</dbReference>
<dbReference type="GO" id="GO:0005794">
    <property type="term" value="C:Golgi apparatus"/>
    <property type="evidence" value="ECO:0007669"/>
    <property type="project" value="UniProtKB-SubCell"/>
</dbReference>
<keyword evidence="4 8" id="KW-0813">Transport</keyword>
<dbReference type="PANTHER" id="PTHR13048">
    <property type="entry name" value="TRAFFICKING PROTEIN PARTICLE COMPLEX SUBUNIT 3"/>
    <property type="match status" value="1"/>
</dbReference>
<dbReference type="EMBL" id="JAPDFW010000002">
    <property type="protein sequence ID" value="KAJ5080740.1"/>
    <property type="molecule type" value="Genomic_DNA"/>
</dbReference>
<protein>
    <recommendedName>
        <fullName evidence="8">Trafficking protein particle complex subunit</fullName>
    </recommendedName>
</protein>
<keyword evidence="10" id="KW-1185">Reference proteome</keyword>
<evidence type="ECO:0000256" key="2">
    <source>
        <dbReference type="ARBA" id="ARBA00004240"/>
    </source>
</evidence>
<gene>
    <name evidence="9" type="ORF">M0811_13781</name>
</gene>
<dbReference type="InterPro" id="IPR007194">
    <property type="entry name" value="TRAPP_component"/>
</dbReference>
<dbReference type="OrthoDB" id="10262857at2759"/>
<keyword evidence="7 8" id="KW-0333">Golgi apparatus</keyword>
<dbReference type="Pfam" id="PF04051">
    <property type="entry name" value="TRAPP"/>
    <property type="match status" value="1"/>
</dbReference>
<dbReference type="PIRSF" id="PIRSF018293">
    <property type="entry name" value="TRAPP_I_complex_Bet3"/>
    <property type="match status" value="1"/>
</dbReference>
<evidence type="ECO:0000256" key="6">
    <source>
        <dbReference type="ARBA" id="ARBA00022892"/>
    </source>
</evidence>
<name>A0A9Q0LXU3_ANAIG</name>
<evidence type="ECO:0000313" key="9">
    <source>
        <dbReference type="EMBL" id="KAJ5080740.1"/>
    </source>
</evidence>
<comment type="function">
    <text evidence="8">May play a role in vesicular transport from endoplasmic reticulum to Golgi.</text>
</comment>
<keyword evidence="6 8" id="KW-0931">ER-Golgi transport</keyword>
<evidence type="ECO:0000256" key="7">
    <source>
        <dbReference type="ARBA" id="ARBA00023034"/>
    </source>
</evidence>
<dbReference type="InterPro" id="IPR024096">
    <property type="entry name" value="NO_sig/Golgi_transp_ligand-bd"/>
</dbReference>
<evidence type="ECO:0000256" key="4">
    <source>
        <dbReference type="ARBA" id="ARBA00022448"/>
    </source>
</evidence>
<accession>A0A9Q0LXU3</accession>
<dbReference type="GO" id="GO:0005783">
    <property type="term" value="C:endoplasmic reticulum"/>
    <property type="evidence" value="ECO:0007669"/>
    <property type="project" value="UniProtKB-SubCell"/>
</dbReference>
<evidence type="ECO:0000313" key="10">
    <source>
        <dbReference type="Proteomes" id="UP001149090"/>
    </source>
</evidence>
<proteinExistence type="inferred from homology"/>
<dbReference type="AlphaFoldDB" id="A0A9Q0LXU3"/>
<evidence type="ECO:0000256" key="1">
    <source>
        <dbReference type="ARBA" id="ARBA00004222"/>
    </source>
</evidence>
<comment type="similarity">
    <text evidence="3 8">Belongs to the TRAPP small subunits family. BET3 subfamily.</text>
</comment>
<keyword evidence="5" id="KW-0256">Endoplasmic reticulum</keyword>
<dbReference type="CDD" id="cd14942">
    <property type="entry name" value="TRAPPC3_bet3"/>
    <property type="match status" value="1"/>
</dbReference>
<comment type="subunit">
    <text evidence="8">Homodimer.</text>
</comment>
<evidence type="ECO:0000256" key="5">
    <source>
        <dbReference type="ARBA" id="ARBA00022824"/>
    </source>
</evidence>
<dbReference type="GO" id="GO:0016236">
    <property type="term" value="P:macroautophagy"/>
    <property type="evidence" value="ECO:0007669"/>
    <property type="project" value="UniProtKB-ARBA"/>
</dbReference>
<reference evidence="9" key="1">
    <citation type="submission" date="2022-10" db="EMBL/GenBank/DDBJ databases">
        <title>Novel sulphate-reducing endosymbionts in the free-living metamonad Anaeramoeba.</title>
        <authorList>
            <person name="Jerlstrom-Hultqvist J."/>
            <person name="Cepicka I."/>
            <person name="Gallot-Lavallee L."/>
            <person name="Salas-Leiva D."/>
            <person name="Curtis B.A."/>
            <person name="Zahonova K."/>
            <person name="Pipaliya S."/>
            <person name="Dacks J."/>
            <person name="Roger A.J."/>
        </authorList>
    </citation>
    <scope>NUCLEOTIDE SEQUENCE</scope>
    <source>
        <strain evidence="9">BMAN</strain>
    </source>
</reference>
<dbReference type="GO" id="GO:0030008">
    <property type="term" value="C:TRAPP complex"/>
    <property type="evidence" value="ECO:0007669"/>
    <property type="project" value="InterPro"/>
</dbReference>
<evidence type="ECO:0000256" key="3">
    <source>
        <dbReference type="ARBA" id="ARBA00006218"/>
    </source>
</evidence>
<dbReference type="SUPFAM" id="SSF111126">
    <property type="entry name" value="Ligand-binding domain in the NO signalling and Golgi transport"/>
    <property type="match status" value="1"/>
</dbReference>
<dbReference type="Proteomes" id="UP001149090">
    <property type="component" value="Unassembled WGS sequence"/>
</dbReference>
<sequence>MSRSQKKIDKINFEIFTLTYGEIVTTLLKDYEDVEEVNNQLDKMGYSMGIRMVDEFLAFTGLNKCSDFRDTADAIANKAFPLFLGFPAGIQNFDEKKKEFSLVLDQNPLIEFVELPPKYKGLFYCNILCGIIRGSLEMLQIDVEAKYKKCVLRGDERSEIFISLKQDPKKGDK</sequence>
<comment type="caution">
    <text evidence="9">The sequence shown here is derived from an EMBL/GenBank/DDBJ whole genome shotgun (WGS) entry which is preliminary data.</text>
</comment>
<dbReference type="InterPro" id="IPR016721">
    <property type="entry name" value="Bet3"/>
</dbReference>
<dbReference type="OMA" id="MVQMQVQ"/>
<evidence type="ECO:0000256" key="8">
    <source>
        <dbReference type="PIRNR" id="PIRNR018293"/>
    </source>
</evidence>
<organism evidence="9 10">
    <name type="scientific">Anaeramoeba ignava</name>
    <name type="common">Anaerobic marine amoeba</name>
    <dbReference type="NCBI Taxonomy" id="1746090"/>
    <lineage>
        <taxon>Eukaryota</taxon>
        <taxon>Metamonada</taxon>
        <taxon>Anaeramoebidae</taxon>
        <taxon>Anaeramoeba</taxon>
    </lineage>
</organism>